<evidence type="ECO:0000259" key="7">
    <source>
        <dbReference type="SMART" id="SM00701"/>
    </source>
</evidence>
<keyword evidence="6" id="KW-0472">Membrane</keyword>
<name>Q82HW9_STRAW</name>
<dbReference type="SMART" id="SM00701">
    <property type="entry name" value="PGRP"/>
    <property type="match status" value="1"/>
</dbReference>
<dbReference type="Pfam" id="PF01839">
    <property type="entry name" value="FG-GAP"/>
    <property type="match status" value="4"/>
</dbReference>
<dbReference type="InterPro" id="IPR000413">
    <property type="entry name" value="Integrin_alpha"/>
</dbReference>
<feature type="region of interest" description="Disordered" evidence="5">
    <location>
        <begin position="174"/>
        <end position="264"/>
    </location>
</feature>
<evidence type="ECO:0000256" key="6">
    <source>
        <dbReference type="SAM" id="Phobius"/>
    </source>
</evidence>
<proteinExistence type="inferred from homology"/>
<dbReference type="GO" id="GO:0007155">
    <property type="term" value="P:cell adhesion"/>
    <property type="evidence" value="ECO:0007669"/>
    <property type="project" value="InterPro"/>
</dbReference>
<feature type="compositionally biased region" description="Low complexity" evidence="5">
    <location>
        <begin position="188"/>
        <end position="200"/>
    </location>
</feature>
<dbReference type="PANTHER" id="PTHR11022">
    <property type="entry name" value="PEPTIDOGLYCAN RECOGNITION PROTEIN"/>
    <property type="match status" value="1"/>
</dbReference>
<evidence type="ECO:0000256" key="3">
    <source>
        <dbReference type="ARBA" id="ARBA00022737"/>
    </source>
</evidence>
<feature type="domain" description="Peptidoglycan recognition protein family" evidence="7">
    <location>
        <begin position="263"/>
        <end position="417"/>
    </location>
</feature>
<dbReference type="GO" id="GO:0008305">
    <property type="term" value="C:integrin complex"/>
    <property type="evidence" value="ECO:0007669"/>
    <property type="project" value="InterPro"/>
</dbReference>
<feature type="compositionally biased region" description="Polar residues" evidence="5">
    <location>
        <begin position="209"/>
        <end position="225"/>
    </location>
</feature>
<dbReference type="eggNOG" id="COG5479">
    <property type="taxonomic scope" value="Bacteria"/>
</dbReference>
<organism evidence="8 9">
    <name type="scientific">Streptomyces avermitilis (strain ATCC 31267 / DSM 46492 / JCM 5070 / NBRC 14893 / NCIMB 12804 / NRRL 8165 / MA-4680)</name>
    <dbReference type="NCBI Taxonomy" id="227882"/>
    <lineage>
        <taxon>Bacteria</taxon>
        <taxon>Bacillati</taxon>
        <taxon>Actinomycetota</taxon>
        <taxon>Actinomycetes</taxon>
        <taxon>Kitasatosporales</taxon>
        <taxon>Streptomycetaceae</taxon>
        <taxon>Streptomyces</taxon>
    </lineage>
</organism>
<comment type="similarity">
    <text evidence="1">Belongs to the N-acetylmuramoyl-L-alanine amidase 2 family.</text>
</comment>
<evidence type="ECO:0000256" key="2">
    <source>
        <dbReference type="ARBA" id="ARBA00022729"/>
    </source>
</evidence>
<dbReference type="HOGENOM" id="CLU_016303_0_0_11"/>
<dbReference type="InterPro" id="IPR006619">
    <property type="entry name" value="PGRP_domain_met/bac"/>
</dbReference>
<keyword evidence="6" id="KW-1133">Transmembrane helix</keyword>
<evidence type="ECO:0000313" key="9">
    <source>
        <dbReference type="Proteomes" id="UP000000428"/>
    </source>
</evidence>
<dbReference type="AlphaFoldDB" id="Q82HW9"/>
<dbReference type="InterPro" id="IPR002502">
    <property type="entry name" value="Amidase_domain"/>
</dbReference>
<keyword evidence="9" id="KW-1185">Reference proteome</keyword>
<reference evidence="8 9" key="2">
    <citation type="journal article" date="2003" name="Nat. Biotechnol.">
        <title>Complete genome sequence and comparative analysis of the industrial microorganism Streptomyces avermitilis.</title>
        <authorList>
            <person name="Ikeda H."/>
            <person name="Ishikawa J."/>
            <person name="Hanamoto A."/>
            <person name="Shinose M."/>
            <person name="Kikuchi H."/>
            <person name="Shiba T."/>
            <person name="Sakaki Y."/>
            <person name="Hattori M."/>
            <person name="Omura S."/>
        </authorList>
    </citation>
    <scope>NUCLEOTIDE SEQUENCE [LARGE SCALE GENOMIC DNA]</scope>
    <source>
        <strain evidence="9">ATCC 31267 / DSM 46492 / JCM 5070 / NBRC 14893 / NCIMB 12804 / NRRL 8165 / MA-4680</strain>
    </source>
</reference>
<keyword evidence="2" id="KW-0732">Signal</keyword>
<evidence type="ECO:0000256" key="5">
    <source>
        <dbReference type="SAM" id="MobiDB-lite"/>
    </source>
</evidence>
<dbReference type="SUPFAM" id="SSF69318">
    <property type="entry name" value="Integrin alpha N-terminal domain"/>
    <property type="match status" value="1"/>
</dbReference>
<dbReference type="GO" id="GO:0008270">
    <property type="term" value="F:zinc ion binding"/>
    <property type="evidence" value="ECO:0007669"/>
    <property type="project" value="InterPro"/>
</dbReference>
<dbReference type="PANTHER" id="PTHR11022:SF41">
    <property type="entry name" value="PEPTIDOGLYCAN-RECOGNITION PROTEIN LC-RELATED"/>
    <property type="match status" value="1"/>
</dbReference>
<dbReference type="PRINTS" id="PR01185">
    <property type="entry name" value="INTEGRINA"/>
</dbReference>
<dbReference type="Pfam" id="PF13517">
    <property type="entry name" value="FG-GAP_3"/>
    <property type="match status" value="1"/>
</dbReference>
<gene>
    <name evidence="8" type="ORF">SAVERM_3388</name>
</gene>
<dbReference type="eggNOG" id="COG5555">
    <property type="taxonomic scope" value="Bacteria"/>
</dbReference>
<keyword evidence="6" id="KW-0812">Transmembrane</keyword>
<evidence type="ECO:0000256" key="1">
    <source>
        <dbReference type="ARBA" id="ARBA00007553"/>
    </source>
</evidence>
<accession>Q82HW9</accession>
<dbReference type="InterPro" id="IPR013519">
    <property type="entry name" value="Int_alpha_beta-p"/>
</dbReference>
<protein>
    <submittedName>
        <fullName evidence="8">Secreted protein</fullName>
    </submittedName>
</protein>
<evidence type="ECO:0000256" key="4">
    <source>
        <dbReference type="ARBA" id="ARBA00023180"/>
    </source>
</evidence>
<dbReference type="SUPFAM" id="SSF55846">
    <property type="entry name" value="N-acetylmuramoyl-L-alanine amidase-like"/>
    <property type="match status" value="1"/>
</dbReference>
<dbReference type="Gene3D" id="2.130.10.130">
    <property type="entry name" value="Integrin alpha, N-terminal"/>
    <property type="match status" value="2"/>
</dbReference>
<dbReference type="PROSITE" id="PS51470">
    <property type="entry name" value="FG_GAP"/>
    <property type="match status" value="4"/>
</dbReference>
<dbReference type="InterPro" id="IPR028994">
    <property type="entry name" value="Integrin_alpha_N"/>
</dbReference>
<dbReference type="InterPro" id="IPR036505">
    <property type="entry name" value="Amidase/PGRP_sf"/>
</dbReference>
<reference evidence="8 9" key="3">
    <citation type="journal article" date="2014" name="J. Ind. Microbiol. Biotechnol.">
        <title>Genome mining of the Streptomyces avermitilis genome and development of genome-minimized hosts for heterologous expression of biosynthetic gene clusters.</title>
        <authorList>
            <person name="Ikeda H."/>
            <person name="Shin-ya K."/>
            <person name="Omura S."/>
        </authorList>
    </citation>
    <scope>NUCLEOTIDE SEQUENCE [LARGE SCALE GENOMIC DNA]</scope>
    <source>
        <strain evidence="9">ATCC 31267 / DSM 46492 / JCM 5070 / NBRC 14893 / NCIMB 12804 / NRRL 8165 / MA-4680</strain>
    </source>
</reference>
<dbReference type="Gene3D" id="3.40.80.10">
    <property type="entry name" value="Peptidoglycan recognition protein-like"/>
    <property type="match status" value="1"/>
</dbReference>
<dbReference type="GO" id="GO:0009253">
    <property type="term" value="P:peptidoglycan catabolic process"/>
    <property type="evidence" value="ECO:0007669"/>
    <property type="project" value="InterPro"/>
</dbReference>
<dbReference type="InterPro" id="IPR015510">
    <property type="entry name" value="PGRP"/>
</dbReference>
<dbReference type="InterPro" id="IPR013517">
    <property type="entry name" value="FG-GAP"/>
</dbReference>
<feature type="transmembrane region" description="Helical" evidence="6">
    <location>
        <begin position="21"/>
        <end position="41"/>
    </location>
</feature>
<keyword evidence="4" id="KW-0325">Glycoprotein</keyword>
<dbReference type="CDD" id="cd06583">
    <property type="entry name" value="PGRP"/>
    <property type="match status" value="1"/>
</dbReference>
<dbReference type="KEGG" id="sma:SAVERM_3388"/>
<sequence length="904" mass="90467">MGYLSRRKTHAYKPLSLKRRTWLTLGAVVAGGAGVVTYAVASPSGDAADDVARGKRPVEVHDLALKAGTSGSRELARTTTEAFSIVGVSWTGAARELDGTAQVRTRGTDTGEWSGWRNLAPGLPVDRTEPGAKNARGASDPLWVGPSDGVQARVLAADGSARAGLPEGLEVNLVDPGVTTTEARNKGLDTSGTGTGTDLSNAAFVAKDPSQTPTGTPSGSATETGSEPAPAPGDSDSASATATATSTATTTAPTAPASTVARPSIVSRTRWGADESAVAGSPQYIDRISAVFVHHTAGSNDYSCAQSASLVRGIMAYDIQVAQRGDLGYNFLVDKCGRIFEGRAGGADLPVRGDHTYGFNGDSTGIAVLGDFEGSAASAAAKPSRSAVESVARLAAWKLGQYGGNPSGTVTLTADADTGVYAKDAQATLNVISGGKDAATTTSPGKNLYGKLGEVRRYASSPGRSSAIPTADYNGDGVSDLVAATPKQGSGWLTLVPGGISGPVSASKLKLNQGSTGVPGAAESGDQWGAATAWGDINGDGYADLAVGAPGEDDTTHADRGAVTILYGPKFDTGADTMALGDDYNPNSAHFGATVAVGDFNADGKADVFTAATGTGGNWVARFANGQETAGDITTVSGALAYADAASGDFNRDGYADVALTYRDASGVGRVTWFKGSKALGLSKVSTLTVKGGRSLAAGDVNGNGYDDIVIGQPSASESGGSSGGQVTLVPGASTGFTTTGMTTVHQGTTGVEGASESGDAFGTSVSVGDVNADGYADVLTGAPSEDITRDAKNRSNAGSVWLLKGASSGLTGTGSLALSQDTANIPGSTETDDKLGSALSLSDVTGDGYADLTIGAEGEDTGTGTLLYVPVTGGTVTTAKAVYYGIAQLGTSTGGRLGQVLTP</sequence>
<dbReference type="GO" id="GO:0008745">
    <property type="term" value="F:N-acetylmuramoyl-L-alanine amidase activity"/>
    <property type="evidence" value="ECO:0007669"/>
    <property type="project" value="InterPro"/>
</dbReference>
<reference evidence="8 9" key="1">
    <citation type="journal article" date="2001" name="Proc. Natl. Acad. Sci. U.S.A.">
        <title>Genome sequence of an industrial microorganism Streptomyces avermitilis: deducing the ability of producing secondary metabolites.</title>
        <authorList>
            <person name="Omura S."/>
            <person name="Ikeda H."/>
            <person name="Ishikawa J."/>
            <person name="Hanamoto A."/>
            <person name="Takahashi C."/>
            <person name="Shinose M."/>
            <person name="Takahashi Y."/>
            <person name="Horikawa H."/>
            <person name="Nakazawa H."/>
            <person name="Osonoe T."/>
            <person name="Kikuchi H."/>
            <person name="Shiba T."/>
            <person name="Sakaki Y."/>
            <person name="Hattori M."/>
        </authorList>
    </citation>
    <scope>NUCLEOTIDE SEQUENCE [LARGE SCALE GENOMIC DNA]</scope>
    <source>
        <strain evidence="9">ATCC 31267 / DSM 46492 / JCM 5070 / NBRC 14893 / NCIMB 12804 / NRRL 8165 / MA-4680</strain>
    </source>
</reference>
<evidence type="ECO:0000313" key="8">
    <source>
        <dbReference type="EMBL" id="BAC71100.1"/>
    </source>
</evidence>
<feature type="compositionally biased region" description="Low complexity" evidence="5">
    <location>
        <begin position="232"/>
        <end position="259"/>
    </location>
</feature>
<dbReference type="Proteomes" id="UP000000428">
    <property type="component" value="Chromosome"/>
</dbReference>
<dbReference type="SMART" id="SM00191">
    <property type="entry name" value="Int_alpha"/>
    <property type="match status" value="5"/>
</dbReference>
<keyword evidence="3" id="KW-0677">Repeat</keyword>
<dbReference type="EMBL" id="BA000030">
    <property type="protein sequence ID" value="BAC71100.1"/>
    <property type="molecule type" value="Genomic_DNA"/>
</dbReference>
<dbReference type="Pfam" id="PF01510">
    <property type="entry name" value="Amidase_2"/>
    <property type="match status" value="1"/>
</dbReference>